<reference evidence="1 2" key="1">
    <citation type="journal article" date="2024" name="Ann. Entomol. Soc. Am.">
        <title>Genomic analyses of the southern and eastern yellowjacket wasps (Hymenoptera: Vespidae) reveal evolutionary signatures of social life.</title>
        <authorList>
            <person name="Catto M.A."/>
            <person name="Caine P.B."/>
            <person name="Orr S.E."/>
            <person name="Hunt B.G."/>
            <person name="Goodisman M.A.D."/>
        </authorList>
    </citation>
    <scope>NUCLEOTIDE SEQUENCE [LARGE SCALE GENOMIC DNA]</scope>
    <source>
        <strain evidence="1">233</strain>
        <tissue evidence="1">Head and thorax</tissue>
    </source>
</reference>
<organism evidence="1 2">
    <name type="scientific">Vespula squamosa</name>
    <name type="common">Southern yellow jacket</name>
    <name type="synonym">Wasp</name>
    <dbReference type="NCBI Taxonomy" id="30214"/>
    <lineage>
        <taxon>Eukaryota</taxon>
        <taxon>Metazoa</taxon>
        <taxon>Ecdysozoa</taxon>
        <taxon>Arthropoda</taxon>
        <taxon>Hexapoda</taxon>
        <taxon>Insecta</taxon>
        <taxon>Pterygota</taxon>
        <taxon>Neoptera</taxon>
        <taxon>Endopterygota</taxon>
        <taxon>Hymenoptera</taxon>
        <taxon>Apocrita</taxon>
        <taxon>Aculeata</taxon>
        <taxon>Vespoidea</taxon>
        <taxon>Vespidae</taxon>
        <taxon>Vespinae</taxon>
        <taxon>Vespula</taxon>
    </lineage>
</organism>
<comment type="caution">
    <text evidence="1">The sequence shown here is derived from an EMBL/GenBank/DDBJ whole genome shotgun (WGS) entry which is preliminary data.</text>
</comment>
<sequence length="70" mass="8261">MDVLIASWIPRYQFLDITHCSSKEEIFSVVISFHFFDTVKVKNSLRKIVTHALHVLLWRFNTAVPIIFIK</sequence>
<name>A0ABD2BHF4_VESSQ</name>
<dbReference type="Proteomes" id="UP001607302">
    <property type="component" value="Unassembled WGS sequence"/>
</dbReference>
<evidence type="ECO:0000313" key="1">
    <source>
        <dbReference type="EMBL" id="KAL2732075.1"/>
    </source>
</evidence>
<dbReference type="AlphaFoldDB" id="A0ABD2BHF4"/>
<keyword evidence="2" id="KW-1185">Reference proteome</keyword>
<protein>
    <submittedName>
        <fullName evidence="1">Uncharacterized protein</fullName>
    </submittedName>
</protein>
<dbReference type="EMBL" id="JAUDFV010000102">
    <property type="protein sequence ID" value="KAL2732075.1"/>
    <property type="molecule type" value="Genomic_DNA"/>
</dbReference>
<accession>A0ABD2BHF4</accession>
<gene>
    <name evidence="1" type="ORF">V1478_004763</name>
</gene>
<proteinExistence type="predicted"/>
<evidence type="ECO:0000313" key="2">
    <source>
        <dbReference type="Proteomes" id="UP001607302"/>
    </source>
</evidence>